<dbReference type="InterPro" id="IPR033455">
    <property type="entry name" value="AbiEi_3_N"/>
</dbReference>
<dbReference type="InterPro" id="IPR021561">
    <property type="entry name" value="AbiEi_3"/>
</dbReference>
<evidence type="ECO:0000313" key="3">
    <source>
        <dbReference type="Proteomes" id="UP000466694"/>
    </source>
</evidence>
<dbReference type="Pfam" id="PF17194">
    <property type="entry name" value="AbiEi_3_N"/>
    <property type="match status" value="1"/>
</dbReference>
<evidence type="ECO:0000259" key="1">
    <source>
        <dbReference type="Pfam" id="PF17194"/>
    </source>
</evidence>
<dbReference type="Pfam" id="PF11459">
    <property type="entry name" value="AbiEi_3"/>
    <property type="match status" value="1"/>
</dbReference>
<gene>
    <name evidence="2" type="ORF">GHK48_10670</name>
</gene>
<feature type="domain" description="Transcriptional regulator AbiEi antitoxin N-terminal" evidence="1">
    <location>
        <begin position="1"/>
        <end position="93"/>
    </location>
</feature>
<evidence type="ECO:0000313" key="2">
    <source>
        <dbReference type="EMBL" id="MQX08732.1"/>
    </source>
</evidence>
<organism evidence="2 3">
    <name type="scientific">Rhizobium fredii</name>
    <name type="common">Sinorhizobium fredii</name>
    <dbReference type="NCBI Taxonomy" id="380"/>
    <lineage>
        <taxon>Bacteria</taxon>
        <taxon>Pseudomonadati</taxon>
        <taxon>Pseudomonadota</taxon>
        <taxon>Alphaproteobacteria</taxon>
        <taxon>Hyphomicrobiales</taxon>
        <taxon>Rhizobiaceae</taxon>
        <taxon>Sinorhizobium/Ensifer group</taxon>
        <taxon>Sinorhizobium</taxon>
    </lineage>
</organism>
<proteinExistence type="predicted"/>
<dbReference type="Proteomes" id="UP000466694">
    <property type="component" value="Unassembled WGS sequence"/>
</dbReference>
<accession>A0A844A9J7</accession>
<protein>
    <recommendedName>
        <fullName evidence="1">Transcriptional regulator AbiEi antitoxin N-terminal domain-containing protein</fullName>
    </recommendedName>
</protein>
<dbReference type="RefSeq" id="WP_060563338.1">
    <property type="nucleotide sequence ID" value="NZ_BSPA01000098.1"/>
</dbReference>
<sequence>MRSKINRLPDMIPRGTVALSQWLICKGYSHDLQKRYRGSHWLTSIGNGAMIRSGDKVGYEGAVYALQEQLAASIHPGGRTALSLHGKAHYLELGRPRVCLFGQPGERLPTWFRQHGWGADVEYHRTNLLPAGAGVGTVELSGFSIKASKPTRALMECLYLATDESSYVECGQLMEGLNNVRPAQVQKLLEACTSVKVKRMFLYLAELAGHQWANHLNHNRIDLGSGKRSLVKGGAYVARYDITVPRTLA</sequence>
<comment type="caution">
    <text evidence="2">The sequence shown here is derived from an EMBL/GenBank/DDBJ whole genome shotgun (WGS) entry which is preliminary data.</text>
</comment>
<reference evidence="2 3" key="1">
    <citation type="journal article" date="2013" name="Genome Biol.">
        <title>Comparative genomics of the core and accessory genomes of 48 Sinorhizobium strains comprising five genospecies.</title>
        <authorList>
            <person name="Sugawara M."/>
            <person name="Epstein B."/>
            <person name="Badgley B.D."/>
            <person name="Unno T."/>
            <person name="Xu L."/>
            <person name="Reese J."/>
            <person name="Gyaneshwar P."/>
            <person name="Denny R."/>
            <person name="Mudge J."/>
            <person name="Bharti A.K."/>
            <person name="Farmer A.D."/>
            <person name="May G.D."/>
            <person name="Woodward J.E."/>
            <person name="Medigue C."/>
            <person name="Vallenet D."/>
            <person name="Lajus A."/>
            <person name="Rouy Z."/>
            <person name="Martinez-Vaz B."/>
            <person name="Tiffin P."/>
            <person name="Young N.D."/>
            <person name="Sadowsky M.J."/>
        </authorList>
    </citation>
    <scope>NUCLEOTIDE SEQUENCE [LARGE SCALE GENOMIC DNA]</scope>
    <source>
        <strain evidence="2 3">USDA205</strain>
    </source>
</reference>
<name>A0A844A9J7_RHIFR</name>
<dbReference type="AlphaFoldDB" id="A0A844A9J7"/>
<dbReference type="EMBL" id="WISZ01000090">
    <property type="protein sequence ID" value="MQX08732.1"/>
    <property type="molecule type" value="Genomic_DNA"/>
</dbReference>